<protein>
    <submittedName>
        <fullName evidence="1">Nuclear pore complex protein Nup205-like</fullName>
    </submittedName>
</protein>
<name>A0A392P271_9FABA</name>
<evidence type="ECO:0000313" key="1">
    <source>
        <dbReference type="EMBL" id="MCI05824.1"/>
    </source>
</evidence>
<dbReference type="Proteomes" id="UP000265520">
    <property type="component" value="Unassembled WGS sequence"/>
</dbReference>
<reference evidence="1 2" key="1">
    <citation type="journal article" date="2018" name="Front. Plant Sci.">
        <title>Red Clover (Trifolium pratense) and Zigzag Clover (T. medium) - A Picture of Genomic Similarities and Differences.</title>
        <authorList>
            <person name="Dluhosova J."/>
            <person name="Istvanek J."/>
            <person name="Nedelnik J."/>
            <person name="Repkova J."/>
        </authorList>
    </citation>
    <scope>NUCLEOTIDE SEQUENCE [LARGE SCALE GENOMIC DNA]</scope>
    <source>
        <strain evidence="2">cv. 10/8</strain>
        <tissue evidence="1">Leaf</tissue>
    </source>
</reference>
<comment type="caution">
    <text evidence="1">The sequence shown here is derived from an EMBL/GenBank/DDBJ whole genome shotgun (WGS) entry which is preliminary data.</text>
</comment>
<gene>
    <name evidence="1" type="ORF">A2U01_0026877</name>
</gene>
<accession>A0A392P271</accession>
<proteinExistence type="predicted"/>
<dbReference type="EMBL" id="LXQA010059863">
    <property type="protein sequence ID" value="MCI05824.1"/>
    <property type="molecule type" value="Genomic_DNA"/>
</dbReference>
<organism evidence="1 2">
    <name type="scientific">Trifolium medium</name>
    <dbReference type="NCBI Taxonomy" id="97028"/>
    <lineage>
        <taxon>Eukaryota</taxon>
        <taxon>Viridiplantae</taxon>
        <taxon>Streptophyta</taxon>
        <taxon>Embryophyta</taxon>
        <taxon>Tracheophyta</taxon>
        <taxon>Spermatophyta</taxon>
        <taxon>Magnoliopsida</taxon>
        <taxon>eudicotyledons</taxon>
        <taxon>Gunneridae</taxon>
        <taxon>Pentapetalae</taxon>
        <taxon>rosids</taxon>
        <taxon>fabids</taxon>
        <taxon>Fabales</taxon>
        <taxon>Fabaceae</taxon>
        <taxon>Papilionoideae</taxon>
        <taxon>50 kb inversion clade</taxon>
        <taxon>NPAAA clade</taxon>
        <taxon>Hologalegina</taxon>
        <taxon>IRL clade</taxon>
        <taxon>Trifolieae</taxon>
        <taxon>Trifolium</taxon>
    </lineage>
</organism>
<keyword evidence="2" id="KW-1185">Reference proteome</keyword>
<feature type="non-terminal residue" evidence="1">
    <location>
        <position position="69"/>
    </location>
</feature>
<dbReference type="AlphaFoldDB" id="A0A392P271"/>
<sequence length="69" mass="8018">MGREPLEILRLAAGLWYTERRYLITSVHLLLRAVVLDQGLEDDILVDIQKYLEDVINSGLRQRLISLIK</sequence>
<evidence type="ECO:0000313" key="2">
    <source>
        <dbReference type="Proteomes" id="UP000265520"/>
    </source>
</evidence>